<feature type="transmembrane region" description="Helical" evidence="1">
    <location>
        <begin position="243"/>
        <end position="261"/>
    </location>
</feature>
<evidence type="ECO:0000313" key="3">
    <source>
        <dbReference type="Proteomes" id="UP000002215"/>
    </source>
</evidence>
<protein>
    <submittedName>
        <fullName evidence="2">Uncharacterized protein</fullName>
    </submittedName>
</protein>
<feature type="transmembrane region" description="Helical" evidence="1">
    <location>
        <begin position="281"/>
        <end position="297"/>
    </location>
</feature>
<keyword evidence="1" id="KW-1133">Transmembrane helix</keyword>
<feature type="transmembrane region" description="Helical" evidence="1">
    <location>
        <begin position="171"/>
        <end position="186"/>
    </location>
</feature>
<reference evidence="3" key="1">
    <citation type="submission" date="2009-08" db="EMBL/GenBank/DDBJ databases">
        <title>The complete genome of Chitinophaga pinensis DSM 2588.</title>
        <authorList>
            <consortium name="US DOE Joint Genome Institute (JGI-PGF)"/>
            <person name="Lucas S."/>
            <person name="Copeland A."/>
            <person name="Lapidus A."/>
            <person name="Glavina del Rio T."/>
            <person name="Dalin E."/>
            <person name="Tice H."/>
            <person name="Bruce D."/>
            <person name="Goodwin L."/>
            <person name="Pitluck S."/>
            <person name="Kyrpides N."/>
            <person name="Mavromatis K."/>
            <person name="Ivanova N."/>
            <person name="Mikhailova N."/>
            <person name="Sims D."/>
            <person name="Meinche L."/>
            <person name="Brettin T."/>
            <person name="Detter J.C."/>
            <person name="Han C."/>
            <person name="Larimer F."/>
            <person name="Land M."/>
            <person name="Hauser L."/>
            <person name="Markowitz V."/>
            <person name="Cheng J.-F."/>
            <person name="Hugenholtz P."/>
            <person name="Woyke T."/>
            <person name="Wu D."/>
            <person name="Spring S."/>
            <person name="Klenk H.-P."/>
            <person name="Eisen J.A."/>
        </authorList>
    </citation>
    <scope>NUCLEOTIDE SEQUENCE [LARGE SCALE GENOMIC DNA]</scope>
    <source>
        <strain evidence="3">ATCC 43595 / DSM 2588 / LMG 13176 / NBRC 15968 / NCIMB 11800 / UQM 2034</strain>
    </source>
</reference>
<dbReference type="OrthoDB" id="630610at2"/>
<feature type="transmembrane region" description="Helical" evidence="1">
    <location>
        <begin position="92"/>
        <end position="112"/>
    </location>
</feature>
<proteinExistence type="predicted"/>
<feature type="transmembrane region" description="Helical" evidence="1">
    <location>
        <begin position="132"/>
        <end position="150"/>
    </location>
</feature>
<dbReference type="Proteomes" id="UP000002215">
    <property type="component" value="Chromosome"/>
</dbReference>
<gene>
    <name evidence="2" type="ordered locus">Cpin_2281</name>
</gene>
<feature type="transmembrane region" description="Helical" evidence="1">
    <location>
        <begin position="59"/>
        <end position="80"/>
    </location>
</feature>
<dbReference type="KEGG" id="cpi:Cpin_2281"/>
<feature type="transmembrane region" description="Helical" evidence="1">
    <location>
        <begin position="401"/>
        <end position="422"/>
    </location>
</feature>
<evidence type="ECO:0000313" key="2">
    <source>
        <dbReference type="EMBL" id="ACU59772.1"/>
    </source>
</evidence>
<name>A0A979G2K9_CHIPD</name>
<dbReference type="EMBL" id="CP001699">
    <property type="protein sequence ID" value="ACU59772.1"/>
    <property type="molecule type" value="Genomic_DNA"/>
</dbReference>
<accession>A0A979G2K9</accession>
<reference evidence="2 3" key="2">
    <citation type="journal article" date="2010" name="Stand. Genomic Sci.">
        <title>Complete genome sequence of Chitinophaga pinensis type strain (UQM 2034).</title>
        <authorList>
            <person name="Glavina Del Rio T."/>
            <person name="Abt B."/>
            <person name="Spring S."/>
            <person name="Lapidus A."/>
            <person name="Nolan M."/>
            <person name="Tice H."/>
            <person name="Copeland A."/>
            <person name="Cheng J.F."/>
            <person name="Chen F."/>
            <person name="Bruce D."/>
            <person name="Goodwin L."/>
            <person name="Pitluck S."/>
            <person name="Ivanova N."/>
            <person name="Mavromatis K."/>
            <person name="Mikhailova N."/>
            <person name="Pati A."/>
            <person name="Chen A."/>
            <person name="Palaniappan K."/>
            <person name="Land M."/>
            <person name="Hauser L."/>
            <person name="Chang Y.J."/>
            <person name="Jeffries C.D."/>
            <person name="Chain P."/>
            <person name="Saunders E."/>
            <person name="Detter J.C."/>
            <person name="Brettin T."/>
            <person name="Rohde M."/>
            <person name="Goker M."/>
            <person name="Bristow J."/>
            <person name="Eisen J.A."/>
            <person name="Markowitz V."/>
            <person name="Hugenholtz P."/>
            <person name="Kyrpides N.C."/>
            <person name="Klenk H.P."/>
            <person name="Lucas S."/>
        </authorList>
    </citation>
    <scope>NUCLEOTIDE SEQUENCE [LARGE SCALE GENOMIC DNA]</scope>
    <source>
        <strain evidence="3">ATCC 43595 / DSM 2588 / LMG 13176 / NBRC 15968 / NCIMB 11800 / UQM 2034</strain>
    </source>
</reference>
<dbReference type="RefSeq" id="WP_012789948.1">
    <property type="nucleotide sequence ID" value="NC_013132.1"/>
</dbReference>
<evidence type="ECO:0000256" key="1">
    <source>
        <dbReference type="SAM" id="Phobius"/>
    </source>
</evidence>
<keyword evidence="1" id="KW-0472">Membrane</keyword>
<sequence>MDSIYNLLVSSNIYVEIFKETMPLVIAGALLHLHYKGRITALEALLYAFSTEAYTMLRIGPTFTATFFVSVAFTVEQLHYLIKGQIFINRRYLLLLVLPALSSLVIFLIVQLYKDPFYYPPGKQNDFYLRPIYFYIKTYLPLFAIGAKLLQDKEQLSFEYYTGVMKKIAKFSFVIAGLQIFCQLILRNETMGELIGLQHRYMVESSGSAFGMRVQALFGEPKVFSAFLSVSIPLFIRDKEYRLAALSILMGLLTVSQTFWINMLSAGITFLVMGRMPSTRMKIAGTLGIIISLFLIINESKDYFIKLYAKNQNSAMYQLVFKRSVYRYDNEIWQKDNVVLGMPLQRDMELPVVDFFKDQPYLLLSGYGAGNSTFIPAQYFFGQMNYENRLNGVGGHNLNMRWFYILAEFGFFSLIIFFFILTHTRKDIPVFQSSYFAFIWVCFFFSQIDLFLIVTALLCAHDENESPAPGIYQLKHSY</sequence>
<organism evidence="2 3">
    <name type="scientific">Chitinophaga pinensis (strain ATCC 43595 / DSM 2588 / LMG 13176 / NBRC 15968 / NCIMB 11800 / UQM 2034)</name>
    <dbReference type="NCBI Taxonomy" id="485918"/>
    <lineage>
        <taxon>Bacteria</taxon>
        <taxon>Pseudomonadati</taxon>
        <taxon>Bacteroidota</taxon>
        <taxon>Chitinophagia</taxon>
        <taxon>Chitinophagales</taxon>
        <taxon>Chitinophagaceae</taxon>
        <taxon>Chitinophaga</taxon>
    </lineage>
</organism>
<feature type="transmembrane region" description="Helical" evidence="1">
    <location>
        <begin position="361"/>
        <end position="381"/>
    </location>
</feature>
<dbReference type="AlphaFoldDB" id="A0A979G2K9"/>
<keyword evidence="1" id="KW-0812">Transmembrane</keyword>
<feature type="transmembrane region" description="Helical" evidence="1">
    <location>
        <begin position="434"/>
        <end position="458"/>
    </location>
</feature>
<feature type="transmembrane region" description="Helical" evidence="1">
    <location>
        <begin position="216"/>
        <end position="236"/>
    </location>
</feature>